<feature type="chain" id="PRO_5005839560" evidence="2">
    <location>
        <begin position="17"/>
        <end position="151"/>
    </location>
</feature>
<name>A0A0M9W9R6_9EURO</name>
<evidence type="ECO:0000256" key="2">
    <source>
        <dbReference type="SAM" id="SignalP"/>
    </source>
</evidence>
<accession>A0A0M9W9R6</accession>
<reference evidence="3 4" key="1">
    <citation type="submission" date="2015-08" db="EMBL/GenBank/DDBJ databases">
        <title>Genome sequencing of Penicillium nordicum.</title>
        <authorList>
            <person name="Nguyen H.D."/>
            <person name="Seifert K.A."/>
        </authorList>
    </citation>
    <scope>NUCLEOTIDE SEQUENCE [LARGE SCALE GENOMIC DNA]</scope>
    <source>
        <strain evidence="3 4">DAOMC 185683</strain>
    </source>
</reference>
<feature type="region of interest" description="Disordered" evidence="1">
    <location>
        <begin position="19"/>
        <end position="68"/>
    </location>
</feature>
<comment type="caution">
    <text evidence="3">The sequence shown here is derived from an EMBL/GenBank/DDBJ whole genome shotgun (WGS) entry which is preliminary data.</text>
</comment>
<keyword evidence="4" id="KW-1185">Reference proteome</keyword>
<keyword evidence="2" id="KW-0732">Signal</keyword>
<evidence type="ECO:0000313" key="3">
    <source>
        <dbReference type="EMBL" id="KOS36269.1"/>
    </source>
</evidence>
<proteinExistence type="predicted"/>
<feature type="compositionally biased region" description="Basic and acidic residues" evidence="1">
    <location>
        <begin position="41"/>
        <end position="55"/>
    </location>
</feature>
<sequence length="151" mass="16281">MEGAVVGVAVLSVAAAAESVASETADGEAAEGGEAASGEIPGREARSGAAEREAADAEEETADGCCRGSNSRKVVTLVPTRRRRKRESNSLMVKNLVNGWFERGMMIEKRSDKTEGIRNRIRWIKEGIPRIIDKHQKLLGAWVPQALIDPL</sequence>
<evidence type="ECO:0000313" key="4">
    <source>
        <dbReference type="Proteomes" id="UP000037696"/>
    </source>
</evidence>
<dbReference type="AlphaFoldDB" id="A0A0M9W9R6"/>
<evidence type="ECO:0000256" key="1">
    <source>
        <dbReference type="SAM" id="MobiDB-lite"/>
    </source>
</evidence>
<protein>
    <submittedName>
        <fullName evidence="3">Uncharacterized protein</fullName>
    </submittedName>
</protein>
<organism evidence="3 4">
    <name type="scientific">Penicillium nordicum</name>
    <dbReference type="NCBI Taxonomy" id="229535"/>
    <lineage>
        <taxon>Eukaryota</taxon>
        <taxon>Fungi</taxon>
        <taxon>Dikarya</taxon>
        <taxon>Ascomycota</taxon>
        <taxon>Pezizomycotina</taxon>
        <taxon>Eurotiomycetes</taxon>
        <taxon>Eurotiomycetidae</taxon>
        <taxon>Eurotiales</taxon>
        <taxon>Aspergillaceae</taxon>
        <taxon>Penicillium</taxon>
    </lineage>
</organism>
<feature type="signal peptide" evidence="2">
    <location>
        <begin position="1"/>
        <end position="16"/>
    </location>
</feature>
<gene>
    <name evidence="3" type="ORF">ACN38_g13003</name>
</gene>
<dbReference type="EMBL" id="LHQQ01000532">
    <property type="protein sequence ID" value="KOS36269.1"/>
    <property type="molecule type" value="Genomic_DNA"/>
</dbReference>
<dbReference type="Proteomes" id="UP000037696">
    <property type="component" value="Unassembled WGS sequence"/>
</dbReference>